<keyword evidence="3" id="KW-1185">Reference proteome</keyword>
<dbReference type="OrthoDB" id="3473305at2759"/>
<protein>
    <recommendedName>
        <fullName evidence="1">2EXR domain-containing protein</fullName>
    </recommendedName>
</protein>
<evidence type="ECO:0000313" key="2">
    <source>
        <dbReference type="EMBL" id="KAF2148542.1"/>
    </source>
</evidence>
<dbReference type="InterPro" id="IPR045518">
    <property type="entry name" value="2EXR"/>
</dbReference>
<dbReference type="Proteomes" id="UP000799439">
    <property type="component" value="Unassembled WGS sequence"/>
</dbReference>
<dbReference type="AlphaFoldDB" id="A0A9P4MD49"/>
<dbReference type="EMBL" id="ML996093">
    <property type="protein sequence ID" value="KAF2148542.1"/>
    <property type="molecule type" value="Genomic_DNA"/>
</dbReference>
<name>A0A9P4MD49_9PEZI</name>
<accession>A0A9P4MD49</accession>
<proteinExistence type="predicted"/>
<comment type="caution">
    <text evidence="2">The sequence shown here is derived from an EMBL/GenBank/DDBJ whole genome shotgun (WGS) entry which is preliminary data.</text>
</comment>
<evidence type="ECO:0000313" key="3">
    <source>
        <dbReference type="Proteomes" id="UP000799439"/>
    </source>
</evidence>
<dbReference type="Pfam" id="PF20150">
    <property type="entry name" value="2EXR"/>
    <property type="match status" value="1"/>
</dbReference>
<gene>
    <name evidence="2" type="ORF">K461DRAFT_65588</name>
</gene>
<reference evidence="2" key="1">
    <citation type="journal article" date="2020" name="Stud. Mycol.">
        <title>101 Dothideomycetes genomes: a test case for predicting lifestyles and emergence of pathogens.</title>
        <authorList>
            <person name="Haridas S."/>
            <person name="Albert R."/>
            <person name="Binder M."/>
            <person name="Bloem J."/>
            <person name="Labutti K."/>
            <person name="Salamov A."/>
            <person name="Andreopoulos B."/>
            <person name="Baker S."/>
            <person name="Barry K."/>
            <person name="Bills G."/>
            <person name="Bluhm B."/>
            <person name="Cannon C."/>
            <person name="Castanera R."/>
            <person name="Culley D."/>
            <person name="Daum C."/>
            <person name="Ezra D."/>
            <person name="Gonzalez J."/>
            <person name="Henrissat B."/>
            <person name="Kuo A."/>
            <person name="Liang C."/>
            <person name="Lipzen A."/>
            <person name="Lutzoni F."/>
            <person name="Magnuson J."/>
            <person name="Mondo S."/>
            <person name="Nolan M."/>
            <person name="Ohm R."/>
            <person name="Pangilinan J."/>
            <person name="Park H.-J."/>
            <person name="Ramirez L."/>
            <person name="Alfaro M."/>
            <person name="Sun H."/>
            <person name="Tritt A."/>
            <person name="Yoshinaga Y."/>
            <person name="Zwiers L.-H."/>
            <person name="Turgeon B."/>
            <person name="Goodwin S."/>
            <person name="Spatafora J."/>
            <person name="Crous P."/>
            <person name="Grigoriev I."/>
        </authorList>
    </citation>
    <scope>NUCLEOTIDE SEQUENCE</scope>
    <source>
        <strain evidence="2">CBS 260.36</strain>
    </source>
</reference>
<feature type="domain" description="2EXR" evidence="1">
    <location>
        <begin position="11"/>
        <end position="130"/>
    </location>
</feature>
<evidence type="ECO:0000259" key="1">
    <source>
        <dbReference type="Pfam" id="PF20150"/>
    </source>
</evidence>
<dbReference type="PANTHER" id="PTHR35910">
    <property type="entry name" value="2EXR DOMAIN-CONTAINING PROTEIN"/>
    <property type="match status" value="1"/>
</dbReference>
<sequence>MTATATAPTTFHLFPRLPAELRIKIWHLTIFPAGPTLCPFCPPLDFWTAWSRALSENQRTYGYSLPLHGVQVVDFGTGQLPITSTLPPSALACHEARAAVLERAKGLLVTTPTGRRVICTRTFDADQDVLFFRRVDISRVEALLKQLHPDTDVAALIGARRMAVHEHWLDIDSDVVMRLLKQIGTVEVVADVPVQLEECRRVRAREGVVWRLKREGWGKVSAGPRGVDGGWREARLNGLVQKLGNVNFLHPGAEIKELVAVPE</sequence>
<dbReference type="PANTHER" id="PTHR35910:SF1">
    <property type="entry name" value="2EXR DOMAIN-CONTAINING PROTEIN"/>
    <property type="match status" value="1"/>
</dbReference>
<organism evidence="2 3">
    <name type="scientific">Myriangium duriaei CBS 260.36</name>
    <dbReference type="NCBI Taxonomy" id="1168546"/>
    <lineage>
        <taxon>Eukaryota</taxon>
        <taxon>Fungi</taxon>
        <taxon>Dikarya</taxon>
        <taxon>Ascomycota</taxon>
        <taxon>Pezizomycotina</taxon>
        <taxon>Dothideomycetes</taxon>
        <taxon>Dothideomycetidae</taxon>
        <taxon>Myriangiales</taxon>
        <taxon>Myriangiaceae</taxon>
        <taxon>Myriangium</taxon>
    </lineage>
</organism>